<evidence type="ECO:0000256" key="2">
    <source>
        <dbReference type="ARBA" id="ARBA00007526"/>
    </source>
</evidence>
<feature type="compositionally biased region" description="Basic and acidic residues" evidence="9">
    <location>
        <begin position="169"/>
        <end position="179"/>
    </location>
</feature>
<reference evidence="10" key="1">
    <citation type="submission" date="2022-07" db="EMBL/GenBank/DDBJ databases">
        <title>Genome Sequence of Leucocoprinus birnbaumii.</title>
        <authorList>
            <person name="Buettner E."/>
        </authorList>
    </citation>
    <scope>NUCLEOTIDE SEQUENCE</scope>
    <source>
        <strain evidence="10">VT141</strain>
    </source>
</reference>
<comment type="subcellular location">
    <subcellularLocation>
        <location evidence="1 8">Nucleus</location>
    </subcellularLocation>
</comment>
<evidence type="ECO:0000256" key="3">
    <source>
        <dbReference type="ARBA" id="ARBA00020634"/>
    </source>
</evidence>
<keyword evidence="8" id="KW-0010">Activator</keyword>
<keyword evidence="5 8" id="KW-0804">Transcription</keyword>
<dbReference type="PANTHER" id="PTHR13104">
    <property type="entry name" value="MED-6-RELATED"/>
    <property type="match status" value="1"/>
</dbReference>
<name>A0AAD5W2H4_9AGAR</name>
<evidence type="ECO:0000256" key="6">
    <source>
        <dbReference type="ARBA" id="ARBA00023242"/>
    </source>
</evidence>
<evidence type="ECO:0000256" key="5">
    <source>
        <dbReference type="ARBA" id="ARBA00023163"/>
    </source>
</evidence>
<feature type="region of interest" description="Disordered" evidence="9">
    <location>
        <begin position="240"/>
        <end position="292"/>
    </location>
</feature>
<keyword evidence="11" id="KW-1185">Reference proteome</keyword>
<evidence type="ECO:0000313" key="10">
    <source>
        <dbReference type="EMBL" id="KAJ3576126.1"/>
    </source>
</evidence>
<evidence type="ECO:0000313" key="11">
    <source>
        <dbReference type="Proteomes" id="UP001213000"/>
    </source>
</evidence>
<dbReference type="AlphaFoldDB" id="A0AAD5W2H4"/>
<feature type="region of interest" description="Disordered" evidence="9">
    <location>
        <begin position="158"/>
        <end position="202"/>
    </location>
</feature>
<evidence type="ECO:0000256" key="1">
    <source>
        <dbReference type="ARBA" id="ARBA00004123"/>
    </source>
</evidence>
<proteinExistence type="inferred from homology"/>
<feature type="compositionally biased region" description="Basic and acidic residues" evidence="9">
    <location>
        <begin position="193"/>
        <end position="202"/>
    </location>
</feature>
<evidence type="ECO:0000256" key="7">
    <source>
        <dbReference type="ARBA" id="ARBA00031259"/>
    </source>
</evidence>
<dbReference type="Proteomes" id="UP001213000">
    <property type="component" value="Unassembled WGS sequence"/>
</dbReference>
<dbReference type="GO" id="GO:0003712">
    <property type="term" value="F:transcription coregulator activity"/>
    <property type="evidence" value="ECO:0007669"/>
    <property type="project" value="InterPro"/>
</dbReference>
<feature type="compositionally biased region" description="Polar residues" evidence="9">
    <location>
        <begin position="244"/>
        <end position="256"/>
    </location>
</feature>
<dbReference type="GO" id="GO:0016592">
    <property type="term" value="C:mediator complex"/>
    <property type="evidence" value="ECO:0007669"/>
    <property type="project" value="InterPro"/>
</dbReference>
<sequence>MDLNDLHPPDDYTHRFFIWHEWIQANGPLSPENVFDYFATSMFYDKQSNNQVLRMQTMHTGIPVANEADELRRFTGTEFAVVHAQPPAFFVIHKRERLSPDEGTPLAAYFIVNNRIYQSPDVYSVLSNRLLTAVHSLQASLDVLRKHRPDYTPRTGFVWPITDPSLSDDTSKARKHDPDTAVPEQDTLTASAEPEKRLPRREQNNILLLNAMRTTAAHSRLSYTPITAEAADTGAAVETPAPIATTQPRSSTTPAPGSQEAAIKGSSGTVTGQSQESTVSAKGSTGGAKRRKKRMCVPFVPLMKANPNPRALRQVLHSQHLLLQLKKRR</sequence>
<comment type="function">
    <text evidence="8">Component of the Mediator complex, a coactivator involved in the regulated transcription of nearly all RNA polymerase II-dependent genes. Mediator functions as a bridge to convey information from gene-specific regulatory proteins to the basal RNA polymerase II transcription machinery. Mediator is recruited to promoters by direct interactions with regulatory proteins and serves as a scaffold for the assembly of a functional preinitiation complex with RNA polymerase II and the general transcription factors.</text>
</comment>
<gene>
    <name evidence="8" type="primary">MED6</name>
    <name evidence="10" type="ORF">NP233_g624</name>
</gene>
<protein>
    <recommendedName>
        <fullName evidence="3 8">Mediator of RNA polymerase II transcription subunit 6</fullName>
    </recommendedName>
    <alternativeName>
        <fullName evidence="7 8">Mediator complex subunit 6</fullName>
    </alternativeName>
</protein>
<comment type="subunit">
    <text evidence="8">Component of the Mediator complex.</text>
</comment>
<dbReference type="InterPro" id="IPR007018">
    <property type="entry name" value="Mediator_Med6"/>
</dbReference>
<comment type="caution">
    <text evidence="10">The sequence shown here is derived from an EMBL/GenBank/DDBJ whole genome shotgun (WGS) entry which is preliminary data.</text>
</comment>
<evidence type="ECO:0000256" key="8">
    <source>
        <dbReference type="RuleBase" id="RU364143"/>
    </source>
</evidence>
<dbReference type="InterPro" id="IPR038566">
    <property type="entry name" value="Mediator_Med6_sf"/>
</dbReference>
<dbReference type="Gene3D" id="3.10.450.580">
    <property type="entry name" value="Mediator complex, subunit Med6"/>
    <property type="match status" value="1"/>
</dbReference>
<dbReference type="EMBL" id="JANIEX010000018">
    <property type="protein sequence ID" value="KAJ3576126.1"/>
    <property type="molecule type" value="Genomic_DNA"/>
</dbReference>
<evidence type="ECO:0000256" key="9">
    <source>
        <dbReference type="SAM" id="MobiDB-lite"/>
    </source>
</evidence>
<accession>A0AAD5W2H4</accession>
<dbReference type="Pfam" id="PF04934">
    <property type="entry name" value="Med6"/>
    <property type="match status" value="1"/>
</dbReference>
<evidence type="ECO:0000256" key="4">
    <source>
        <dbReference type="ARBA" id="ARBA00023015"/>
    </source>
</evidence>
<keyword evidence="4 8" id="KW-0805">Transcription regulation</keyword>
<dbReference type="GO" id="GO:0006357">
    <property type="term" value="P:regulation of transcription by RNA polymerase II"/>
    <property type="evidence" value="ECO:0007669"/>
    <property type="project" value="InterPro"/>
</dbReference>
<organism evidence="10 11">
    <name type="scientific">Leucocoprinus birnbaumii</name>
    <dbReference type="NCBI Taxonomy" id="56174"/>
    <lineage>
        <taxon>Eukaryota</taxon>
        <taxon>Fungi</taxon>
        <taxon>Dikarya</taxon>
        <taxon>Basidiomycota</taxon>
        <taxon>Agaricomycotina</taxon>
        <taxon>Agaricomycetes</taxon>
        <taxon>Agaricomycetidae</taxon>
        <taxon>Agaricales</taxon>
        <taxon>Agaricineae</taxon>
        <taxon>Agaricaceae</taxon>
        <taxon>Leucocoprinus</taxon>
    </lineage>
</organism>
<keyword evidence="6 8" id="KW-0539">Nucleus</keyword>
<feature type="compositionally biased region" description="Polar residues" evidence="9">
    <location>
        <begin position="266"/>
        <end position="283"/>
    </location>
</feature>
<comment type="similarity">
    <text evidence="2 8">Belongs to the Mediator complex subunit 6 family.</text>
</comment>